<dbReference type="EMBL" id="CP048836">
    <property type="protein sequence ID" value="QID17622.1"/>
    <property type="molecule type" value="Genomic_DNA"/>
</dbReference>
<accession>A0A6C1B1W9</accession>
<evidence type="ECO:0000256" key="1">
    <source>
        <dbReference type="SAM" id="MobiDB-lite"/>
    </source>
</evidence>
<feature type="compositionally biased region" description="Low complexity" evidence="1">
    <location>
        <begin position="99"/>
        <end position="110"/>
    </location>
</feature>
<name>A0A6C1B1W9_9RHOO</name>
<dbReference type="Proteomes" id="UP000501991">
    <property type="component" value="Chromosome"/>
</dbReference>
<proteinExistence type="predicted"/>
<evidence type="ECO:0000313" key="2">
    <source>
        <dbReference type="EMBL" id="QID17622.1"/>
    </source>
</evidence>
<reference evidence="2 3" key="1">
    <citation type="submission" date="2020-02" db="EMBL/GenBank/DDBJ databases">
        <title>Nitrogenibacter mangrovi gen. nov., sp. nov. isolated from mangrove sediment, a denitrifying betaproteobacterium.</title>
        <authorList>
            <person name="Liao H."/>
            <person name="Tian Y."/>
        </authorList>
    </citation>
    <scope>NUCLEOTIDE SEQUENCE [LARGE SCALE GENOMIC DNA]</scope>
    <source>
        <strain evidence="2 3">M9-3-2</strain>
    </source>
</reference>
<organism evidence="2 3">
    <name type="scientific">Nitrogeniibacter mangrovi</name>
    <dbReference type="NCBI Taxonomy" id="2016596"/>
    <lineage>
        <taxon>Bacteria</taxon>
        <taxon>Pseudomonadati</taxon>
        <taxon>Pseudomonadota</taxon>
        <taxon>Betaproteobacteria</taxon>
        <taxon>Rhodocyclales</taxon>
        <taxon>Zoogloeaceae</taxon>
        <taxon>Nitrogeniibacter</taxon>
    </lineage>
</organism>
<dbReference type="RefSeq" id="WP_173764785.1">
    <property type="nucleotide sequence ID" value="NZ_CP048836.1"/>
</dbReference>
<feature type="compositionally biased region" description="Pro residues" evidence="1">
    <location>
        <begin position="68"/>
        <end position="82"/>
    </location>
</feature>
<feature type="compositionally biased region" description="Polar residues" evidence="1">
    <location>
        <begin position="42"/>
        <end position="57"/>
    </location>
</feature>
<dbReference type="AlphaFoldDB" id="A0A6C1B1W9"/>
<protein>
    <submittedName>
        <fullName evidence="2">Uncharacterized protein</fullName>
    </submittedName>
</protein>
<feature type="region of interest" description="Disordered" evidence="1">
    <location>
        <begin position="39"/>
        <end position="256"/>
    </location>
</feature>
<dbReference type="KEGG" id="azq:G3580_08175"/>
<evidence type="ECO:0000313" key="3">
    <source>
        <dbReference type="Proteomes" id="UP000501991"/>
    </source>
</evidence>
<keyword evidence="3" id="KW-1185">Reference proteome</keyword>
<gene>
    <name evidence="2" type="ORF">G3580_08175</name>
</gene>
<sequence length="256" mass="26540">MSTLFRRLAAQSQGLAPCRVRPMAALPYQALPAFAEAGSDAAPTNASTAGAPTTMSYTRPADLAAPSPASPDRPVTPDPTAVPQPIATTRRAPERILHTAPPEAPYAATPGELAAPATPADTSAEWPTPSPLVATQDSAPTRAQAIAGTNDVPSPAVSASESRRAGNAVDPASARRDTGPAPLLPRRQARTRPSPPSTPNRQAAEPPAEPNEVHVHIGRIEVTAVQEAAAPKARPKRGQAPMSLDDYLARRRRGGT</sequence>